<keyword evidence="2" id="KW-1185">Reference proteome</keyword>
<reference evidence="1 2" key="1">
    <citation type="journal article" date="2021" name="Plant Biotechnol. J.">
        <title>Multi-omics assisted identification of the key and species-specific regulatory components of drought-tolerant mechanisms in Gossypium stocksii.</title>
        <authorList>
            <person name="Yu D."/>
            <person name="Ke L."/>
            <person name="Zhang D."/>
            <person name="Wu Y."/>
            <person name="Sun Y."/>
            <person name="Mei J."/>
            <person name="Sun J."/>
            <person name="Sun Y."/>
        </authorList>
    </citation>
    <scope>NUCLEOTIDE SEQUENCE [LARGE SCALE GENOMIC DNA]</scope>
    <source>
        <strain evidence="2">cv. E1</strain>
        <tissue evidence="1">Leaf</tissue>
    </source>
</reference>
<dbReference type="AlphaFoldDB" id="A0A9D3UEG0"/>
<gene>
    <name evidence="1" type="ORF">J1N35_040690</name>
</gene>
<dbReference type="EMBL" id="JAIQCV010000012">
    <property type="protein sequence ID" value="KAH1038947.1"/>
    <property type="molecule type" value="Genomic_DNA"/>
</dbReference>
<accession>A0A9D3UEG0</accession>
<protein>
    <submittedName>
        <fullName evidence="1">Uncharacterized protein</fullName>
    </submittedName>
</protein>
<organism evidence="1 2">
    <name type="scientific">Gossypium stocksii</name>
    <dbReference type="NCBI Taxonomy" id="47602"/>
    <lineage>
        <taxon>Eukaryota</taxon>
        <taxon>Viridiplantae</taxon>
        <taxon>Streptophyta</taxon>
        <taxon>Embryophyta</taxon>
        <taxon>Tracheophyta</taxon>
        <taxon>Spermatophyta</taxon>
        <taxon>Magnoliopsida</taxon>
        <taxon>eudicotyledons</taxon>
        <taxon>Gunneridae</taxon>
        <taxon>Pentapetalae</taxon>
        <taxon>rosids</taxon>
        <taxon>malvids</taxon>
        <taxon>Malvales</taxon>
        <taxon>Malvaceae</taxon>
        <taxon>Malvoideae</taxon>
        <taxon>Gossypium</taxon>
    </lineage>
</organism>
<evidence type="ECO:0000313" key="2">
    <source>
        <dbReference type="Proteomes" id="UP000828251"/>
    </source>
</evidence>
<proteinExistence type="predicted"/>
<dbReference type="Proteomes" id="UP000828251">
    <property type="component" value="Unassembled WGS sequence"/>
</dbReference>
<name>A0A9D3UEG0_9ROSI</name>
<comment type="caution">
    <text evidence="1">The sequence shown here is derived from an EMBL/GenBank/DDBJ whole genome shotgun (WGS) entry which is preliminary data.</text>
</comment>
<sequence length="145" mass="16641">MHQLSIPNLFELRLLLPSMYTSHAYIVHPPLRIKFVRTTRGGQVAGAIAGESVWPKGLFMSDANGTSMPSWGYNGYYGRQGYESLYDFHCYAYEMDSYKPEWVGSNSSYDSYSSYSYQMVVARYMIRMIRMIHTLIIIGVSMVKS</sequence>
<evidence type="ECO:0000313" key="1">
    <source>
        <dbReference type="EMBL" id="KAH1038947.1"/>
    </source>
</evidence>